<evidence type="ECO:0000256" key="2">
    <source>
        <dbReference type="PROSITE-ProRule" id="PRU00110"/>
    </source>
</evidence>
<proteinExistence type="predicted"/>
<feature type="domain" description="HPt" evidence="4">
    <location>
        <begin position="21"/>
        <end position="116"/>
    </location>
</feature>
<evidence type="ECO:0000313" key="6">
    <source>
        <dbReference type="Proteomes" id="UP001597158"/>
    </source>
</evidence>
<keyword evidence="3" id="KW-0175">Coiled coil</keyword>
<dbReference type="Gene3D" id="1.20.120.160">
    <property type="entry name" value="HPT domain"/>
    <property type="match status" value="1"/>
</dbReference>
<gene>
    <name evidence="5" type="ORF">ACFQ4M_14390</name>
</gene>
<keyword evidence="1" id="KW-0902">Two-component regulatory system</keyword>
<feature type="modified residue" description="Phosphohistidine" evidence="2">
    <location>
        <position position="60"/>
    </location>
</feature>
<evidence type="ECO:0000256" key="1">
    <source>
        <dbReference type="ARBA" id="ARBA00023012"/>
    </source>
</evidence>
<dbReference type="Proteomes" id="UP001597158">
    <property type="component" value="Unassembled WGS sequence"/>
</dbReference>
<comment type="caution">
    <text evidence="5">The sequence shown here is derived from an EMBL/GenBank/DDBJ whole genome shotgun (WGS) entry which is preliminary data.</text>
</comment>
<dbReference type="InterPro" id="IPR008207">
    <property type="entry name" value="Sig_transdc_His_kin_Hpt_dom"/>
</dbReference>
<dbReference type="InterPro" id="IPR036641">
    <property type="entry name" value="HPT_dom_sf"/>
</dbReference>
<evidence type="ECO:0000256" key="3">
    <source>
        <dbReference type="SAM" id="Coils"/>
    </source>
</evidence>
<accession>A0ABW3WJ39</accession>
<dbReference type="SUPFAM" id="SSF47226">
    <property type="entry name" value="Histidine-containing phosphotransfer domain, HPT domain"/>
    <property type="match status" value="1"/>
</dbReference>
<dbReference type="PROSITE" id="PS50894">
    <property type="entry name" value="HPT"/>
    <property type="match status" value="1"/>
</dbReference>
<keyword evidence="2" id="KW-0597">Phosphoprotein</keyword>
<dbReference type="EMBL" id="JBHTMC010000026">
    <property type="protein sequence ID" value="MFD1264768.1"/>
    <property type="molecule type" value="Genomic_DNA"/>
</dbReference>
<reference evidence="6" key="1">
    <citation type="journal article" date="2019" name="Int. J. Syst. Evol. Microbiol.">
        <title>The Global Catalogue of Microorganisms (GCM) 10K type strain sequencing project: providing services to taxonomists for standard genome sequencing and annotation.</title>
        <authorList>
            <consortium name="The Broad Institute Genomics Platform"/>
            <consortium name="The Broad Institute Genome Sequencing Center for Infectious Disease"/>
            <person name="Wu L."/>
            <person name="Ma J."/>
        </authorList>
    </citation>
    <scope>NUCLEOTIDE SEQUENCE [LARGE SCALE GENOMIC DNA]</scope>
    <source>
        <strain evidence="6">CCUG 48884</strain>
    </source>
</reference>
<protein>
    <submittedName>
        <fullName evidence="5">Hpt domain-containing protein</fullName>
    </submittedName>
</protein>
<evidence type="ECO:0000259" key="4">
    <source>
        <dbReference type="PROSITE" id="PS50894"/>
    </source>
</evidence>
<sequence length="122" mass="13124">MAYDKPAHFDPEPLLDDLRGNAGVLASILAVYGPWHADTVSRLRASAAGTDSDATRRLAHTICGALSQFHARQAVALGRALESHCRDNPAGAARTAELIDALIIELEALKSEIEAYVEHHKT</sequence>
<organism evidence="5 6">
    <name type="scientific">Thauera mechernichensis</name>
    <dbReference type="NCBI Taxonomy" id="82788"/>
    <lineage>
        <taxon>Bacteria</taxon>
        <taxon>Pseudomonadati</taxon>
        <taxon>Pseudomonadota</taxon>
        <taxon>Betaproteobacteria</taxon>
        <taxon>Rhodocyclales</taxon>
        <taxon>Zoogloeaceae</taxon>
        <taxon>Thauera</taxon>
    </lineage>
</organism>
<dbReference type="Pfam" id="PF01627">
    <property type="entry name" value="Hpt"/>
    <property type="match status" value="1"/>
</dbReference>
<evidence type="ECO:0000313" key="5">
    <source>
        <dbReference type="EMBL" id="MFD1264768.1"/>
    </source>
</evidence>
<name>A0ABW3WJ39_9RHOO</name>
<feature type="coiled-coil region" evidence="3">
    <location>
        <begin position="92"/>
        <end position="119"/>
    </location>
</feature>
<dbReference type="RefSeq" id="WP_002935410.1">
    <property type="nucleotide sequence ID" value="NZ_JARQZE010000004.1"/>
</dbReference>
<keyword evidence="6" id="KW-1185">Reference proteome</keyword>